<dbReference type="PRINTS" id="PR00237">
    <property type="entry name" value="GPCRRHODOPSN"/>
</dbReference>
<dbReference type="AlphaFoldDB" id="A0A6P8IPP1"/>
<dbReference type="InParanoid" id="A0A6P8IPP1"/>
<dbReference type="InterPro" id="IPR017452">
    <property type="entry name" value="GPCR_Rhodpsn_7TM"/>
</dbReference>
<evidence type="ECO:0000256" key="5">
    <source>
        <dbReference type="ARBA" id="ARBA00023040"/>
    </source>
</evidence>
<comment type="subcellular location">
    <subcellularLocation>
        <location evidence="1">Cell membrane</location>
        <topology evidence="1">Multi-pass membrane protein</topology>
    </subcellularLocation>
</comment>
<evidence type="ECO:0000256" key="3">
    <source>
        <dbReference type="ARBA" id="ARBA00022692"/>
    </source>
</evidence>
<protein>
    <submittedName>
        <fullName evidence="13">Probable G-protein coupled receptor No9</fullName>
    </submittedName>
</protein>
<evidence type="ECO:0000313" key="12">
    <source>
        <dbReference type="Proteomes" id="UP000515163"/>
    </source>
</evidence>
<dbReference type="GO" id="GO:0004930">
    <property type="term" value="F:G protein-coupled receptor activity"/>
    <property type="evidence" value="ECO:0007669"/>
    <property type="project" value="UniProtKB-KW"/>
</dbReference>
<name>A0A6P8IPP1_ACTTE</name>
<keyword evidence="3 9" id="KW-0812">Transmembrane</keyword>
<keyword evidence="5 9" id="KW-0297">G-protein coupled receptor</keyword>
<keyword evidence="8 9" id="KW-0807">Transducer</keyword>
<dbReference type="Pfam" id="PF00001">
    <property type="entry name" value="7tm_1"/>
    <property type="match status" value="1"/>
</dbReference>
<gene>
    <name evidence="13" type="primary">LOC116303109</name>
</gene>
<dbReference type="InterPro" id="IPR000276">
    <property type="entry name" value="GPCR_Rhodpsn"/>
</dbReference>
<dbReference type="GO" id="GO:0005886">
    <property type="term" value="C:plasma membrane"/>
    <property type="evidence" value="ECO:0007669"/>
    <property type="project" value="UniProtKB-SubCell"/>
</dbReference>
<feature type="transmembrane region" description="Helical" evidence="10">
    <location>
        <begin position="55"/>
        <end position="76"/>
    </location>
</feature>
<dbReference type="PANTHER" id="PTHR24249:SF372">
    <property type="entry name" value="G-PROTEIN COUPLED RECEPTORS FAMILY 1 PROFILE DOMAIN-CONTAINING PROTEIN"/>
    <property type="match status" value="1"/>
</dbReference>
<dbReference type="GeneID" id="116303109"/>
<dbReference type="PROSITE" id="PS50262">
    <property type="entry name" value="G_PROTEIN_RECEP_F1_2"/>
    <property type="match status" value="1"/>
</dbReference>
<evidence type="ECO:0000256" key="9">
    <source>
        <dbReference type="RuleBase" id="RU000688"/>
    </source>
</evidence>
<dbReference type="SUPFAM" id="SSF81321">
    <property type="entry name" value="Family A G protein-coupled receptor-like"/>
    <property type="match status" value="1"/>
</dbReference>
<feature type="transmembrane region" description="Helical" evidence="10">
    <location>
        <begin position="264"/>
        <end position="285"/>
    </location>
</feature>
<dbReference type="InterPro" id="IPR050569">
    <property type="entry name" value="TAAR"/>
</dbReference>
<keyword evidence="2" id="KW-1003">Cell membrane</keyword>
<keyword evidence="12" id="KW-1185">Reference proteome</keyword>
<feature type="transmembrane region" description="Helical" evidence="10">
    <location>
        <begin position="163"/>
        <end position="188"/>
    </location>
</feature>
<keyword evidence="6 10" id="KW-0472">Membrane</keyword>
<dbReference type="CDD" id="cd00637">
    <property type="entry name" value="7tm_classA_rhodopsin-like"/>
    <property type="match status" value="1"/>
</dbReference>
<feature type="transmembrane region" description="Helical" evidence="10">
    <location>
        <begin position="224"/>
        <end position="252"/>
    </location>
</feature>
<proteinExistence type="inferred from homology"/>
<evidence type="ECO:0000256" key="7">
    <source>
        <dbReference type="ARBA" id="ARBA00023170"/>
    </source>
</evidence>
<dbReference type="OrthoDB" id="6117944at2759"/>
<dbReference type="FunCoup" id="A0A6P8IPP1">
    <property type="interactions" value="641"/>
</dbReference>
<dbReference type="Proteomes" id="UP000515163">
    <property type="component" value="Unplaced"/>
</dbReference>
<feature type="transmembrane region" description="Helical" evidence="10">
    <location>
        <begin position="20"/>
        <end position="43"/>
    </location>
</feature>
<dbReference type="PANTHER" id="PTHR24249">
    <property type="entry name" value="HISTAMINE RECEPTOR-RELATED G-PROTEIN COUPLED RECEPTOR"/>
    <property type="match status" value="1"/>
</dbReference>
<evidence type="ECO:0000256" key="6">
    <source>
        <dbReference type="ARBA" id="ARBA00023136"/>
    </source>
</evidence>
<dbReference type="RefSeq" id="XP_031568425.1">
    <property type="nucleotide sequence ID" value="XM_031712565.1"/>
</dbReference>
<organism evidence="12 13">
    <name type="scientific">Actinia tenebrosa</name>
    <name type="common">Australian red waratah sea anemone</name>
    <dbReference type="NCBI Taxonomy" id="6105"/>
    <lineage>
        <taxon>Eukaryota</taxon>
        <taxon>Metazoa</taxon>
        <taxon>Cnidaria</taxon>
        <taxon>Anthozoa</taxon>
        <taxon>Hexacorallia</taxon>
        <taxon>Actiniaria</taxon>
        <taxon>Actiniidae</taxon>
        <taxon>Actinia</taxon>
    </lineage>
</organism>
<comment type="similarity">
    <text evidence="9">Belongs to the G-protein coupled receptor 1 family.</text>
</comment>
<dbReference type="PROSITE" id="PS00237">
    <property type="entry name" value="G_PROTEIN_RECEP_F1_1"/>
    <property type="match status" value="1"/>
</dbReference>
<evidence type="ECO:0000256" key="2">
    <source>
        <dbReference type="ARBA" id="ARBA00022475"/>
    </source>
</evidence>
<keyword evidence="4 10" id="KW-1133">Transmembrane helix</keyword>
<dbReference type="Gene3D" id="1.20.1070.10">
    <property type="entry name" value="Rhodopsin 7-helix transmembrane proteins"/>
    <property type="match status" value="1"/>
</dbReference>
<sequence>MQSNLTTICSGELNYPTSIILAFLHTISGMFSVGGNLFVLVAIFQTPSLHTTSNYFIASLAVADLSVGLIINPLWVTKSVLNIWENSHFLTMFTEFMSMQTLFTTTYSLAFVSYDRYLAVTSVFRYLHLMTIKRCVLSIALVWVLSFGFGAVRFAVINPLMLPYLWTVVAVICYTIPFTIIAYSYYFIFKEARRQRRQIEAVENSISTRETSETIRSETKNRKAAYTIGIVIGLYLLFAFPSMVITAIQLITSDNCLKVRIIRMWFWGALVSFASSACNPWVYAARITEYRQAFKSILSYICPFKFSIATRNNKIKCLTIPKAKDNEMG</sequence>
<evidence type="ECO:0000256" key="4">
    <source>
        <dbReference type="ARBA" id="ARBA00022989"/>
    </source>
</evidence>
<accession>A0A6P8IPP1</accession>
<feature type="transmembrane region" description="Helical" evidence="10">
    <location>
        <begin position="96"/>
        <end position="114"/>
    </location>
</feature>
<reference evidence="13" key="1">
    <citation type="submission" date="2025-08" db="UniProtKB">
        <authorList>
            <consortium name="RefSeq"/>
        </authorList>
    </citation>
    <scope>IDENTIFICATION</scope>
    <source>
        <tissue evidence="13">Tentacle</tissue>
    </source>
</reference>
<feature type="domain" description="G-protein coupled receptors family 1 profile" evidence="11">
    <location>
        <begin position="35"/>
        <end position="283"/>
    </location>
</feature>
<evidence type="ECO:0000256" key="10">
    <source>
        <dbReference type="SAM" id="Phobius"/>
    </source>
</evidence>
<dbReference type="SMART" id="SM01381">
    <property type="entry name" value="7TM_GPCR_Srsx"/>
    <property type="match status" value="1"/>
</dbReference>
<keyword evidence="7 9" id="KW-0675">Receptor</keyword>
<evidence type="ECO:0000256" key="1">
    <source>
        <dbReference type="ARBA" id="ARBA00004651"/>
    </source>
</evidence>
<dbReference type="KEGG" id="aten:116303109"/>
<evidence type="ECO:0000259" key="11">
    <source>
        <dbReference type="PROSITE" id="PS50262"/>
    </source>
</evidence>
<evidence type="ECO:0000313" key="13">
    <source>
        <dbReference type="RefSeq" id="XP_031568425.1"/>
    </source>
</evidence>
<feature type="transmembrane region" description="Helical" evidence="10">
    <location>
        <begin position="135"/>
        <end position="157"/>
    </location>
</feature>
<evidence type="ECO:0000256" key="8">
    <source>
        <dbReference type="ARBA" id="ARBA00023224"/>
    </source>
</evidence>